<evidence type="ECO:0000313" key="1">
    <source>
        <dbReference type="EMBL" id="RCK54253.1"/>
    </source>
</evidence>
<accession>A0A367XKR8</accession>
<dbReference type="EMBL" id="JPWH01000001">
    <property type="protein sequence ID" value="RCK54253.1"/>
    <property type="molecule type" value="Genomic_DNA"/>
</dbReference>
<proteinExistence type="predicted"/>
<gene>
    <name evidence="1" type="ORF">TH25_02825</name>
</gene>
<dbReference type="InterPro" id="IPR023214">
    <property type="entry name" value="HAD_sf"/>
</dbReference>
<evidence type="ECO:0000313" key="2">
    <source>
        <dbReference type="Proteomes" id="UP000252517"/>
    </source>
</evidence>
<dbReference type="AlphaFoldDB" id="A0A367XKR8"/>
<dbReference type="Proteomes" id="UP000252517">
    <property type="component" value="Unassembled WGS sequence"/>
</dbReference>
<organism evidence="1 2">
    <name type="scientific">Thalassospira profundimaris</name>
    <dbReference type="NCBI Taxonomy" id="502049"/>
    <lineage>
        <taxon>Bacteria</taxon>
        <taxon>Pseudomonadati</taxon>
        <taxon>Pseudomonadota</taxon>
        <taxon>Alphaproteobacteria</taxon>
        <taxon>Rhodospirillales</taxon>
        <taxon>Thalassospiraceae</taxon>
        <taxon>Thalassospira</taxon>
    </lineage>
</organism>
<name>A0A367XKR8_9PROT</name>
<comment type="caution">
    <text evidence="1">The sequence shown here is derived from an EMBL/GenBank/DDBJ whole genome shotgun (WGS) entry which is preliminary data.</text>
</comment>
<dbReference type="InterPro" id="IPR036412">
    <property type="entry name" value="HAD-like_sf"/>
</dbReference>
<evidence type="ECO:0008006" key="3">
    <source>
        <dbReference type="Google" id="ProtNLM"/>
    </source>
</evidence>
<dbReference type="RefSeq" id="WP_220151326.1">
    <property type="nucleotide sequence ID" value="NZ_JPWH01000001.1"/>
</dbReference>
<reference evidence="1 2" key="1">
    <citation type="submission" date="2014-07" db="EMBL/GenBank/DDBJ databases">
        <title>Draft genome sequence of Thalassospira profundimaris S25-3-2.</title>
        <authorList>
            <person name="Lai Q."/>
            <person name="Shao Z."/>
        </authorList>
    </citation>
    <scope>NUCLEOTIDE SEQUENCE [LARGE SCALE GENOMIC DNA]</scope>
    <source>
        <strain evidence="1 2">S25-3-2</strain>
    </source>
</reference>
<protein>
    <recommendedName>
        <fullName evidence="3">Hydrolase</fullName>
    </recommendedName>
</protein>
<dbReference type="Gene3D" id="3.40.50.1000">
    <property type="entry name" value="HAD superfamily/HAD-like"/>
    <property type="match status" value="1"/>
</dbReference>
<sequence length="62" mass="6274">MIEDSPSGVVAANRAGMRSVGFVGGRHRQNADPALLQDAGACHVVASGDALLSCLRNRGLAG</sequence>
<dbReference type="SUPFAM" id="SSF56784">
    <property type="entry name" value="HAD-like"/>
    <property type="match status" value="1"/>
</dbReference>